<dbReference type="AlphaFoldDB" id="A0A1H6QYG9"/>
<gene>
    <name evidence="6" type="primary">ackA</name>
    <name evidence="8" type="ORF">SAMN04487834_100467</name>
</gene>
<feature type="binding site" evidence="6">
    <location>
        <begin position="336"/>
        <end position="340"/>
    </location>
    <ligand>
        <name>ATP</name>
        <dbReference type="ChEBI" id="CHEBI:30616"/>
    </ligand>
</feature>
<protein>
    <recommendedName>
        <fullName evidence="6">Acetate kinase</fullName>
        <ecNumber evidence="6">2.7.2.1</ecNumber>
    </recommendedName>
    <alternativeName>
        <fullName evidence="6">Acetokinase</fullName>
    </alternativeName>
</protein>
<sequence>MSKIMSVNAGSSSLKFQLFKMPEEEVICSGVVERIGQAMGSFTMKHNGEKKVIEEPIPDHGKAVDMLLKALIDDGIVEKLEEIDAVGHRIVQGGPYFSDSAVVDDDVIAKVEELAELAPLHNPAHLVGYRAIAKKLPGVKHVFTFDTAFHQTMDAERYLYPLPYEYYTDLKVRKYGAHGTSHKYVSEQVIDMLGNPKHSRVIVCHLGNGASLSAVQDGKCIDTSMGFTPLAGVMMGGRCGSVDPSIMPYLCKKLNKTPDEILYIYNHESGMKGVSGISSDSRDVENALFNKDGKATAEQSERALLTSLLYARIVSKYIGQYYVELGGCDAIAFTAGVGENAAYLRRLIIDDCSRALSVFLDEEANNIHSSENRIISNEYSKIDVMVIPTNEEVMIARDTVRLLHLDA</sequence>
<dbReference type="STRING" id="322505.SAMN04487836_10254"/>
<comment type="function">
    <text evidence="6">Catalyzes the formation of acetyl phosphate from acetate and ATP. Can also catalyze the reverse reaction.</text>
</comment>
<dbReference type="GO" id="GO:0005524">
    <property type="term" value="F:ATP binding"/>
    <property type="evidence" value="ECO:0007669"/>
    <property type="project" value="UniProtKB-KW"/>
</dbReference>
<reference evidence="9" key="1">
    <citation type="submission" date="2016-10" db="EMBL/GenBank/DDBJ databases">
        <authorList>
            <person name="Varghese N."/>
        </authorList>
    </citation>
    <scope>NUCLEOTIDE SEQUENCE [LARGE SCALE GENOMIC DNA]</scope>
    <source>
        <strain evidence="9">DSM 20406</strain>
    </source>
</reference>
<keyword evidence="2 6" id="KW-0808">Transferase</keyword>
<comment type="pathway">
    <text evidence="6">Metabolic intermediate biosynthesis; acetyl-CoA biosynthesis; acetyl-CoA from acetate: step 1/2.</text>
</comment>
<feature type="binding site" evidence="6">
    <location>
        <begin position="280"/>
        <end position="282"/>
    </location>
    <ligand>
        <name>ATP</name>
        <dbReference type="ChEBI" id="CHEBI:30616"/>
    </ligand>
</feature>
<evidence type="ECO:0000256" key="4">
    <source>
        <dbReference type="ARBA" id="ARBA00022777"/>
    </source>
</evidence>
<dbReference type="UniPathway" id="UPA00340">
    <property type="reaction ID" value="UER00458"/>
</dbReference>
<evidence type="ECO:0000256" key="6">
    <source>
        <dbReference type="HAMAP-Rule" id="MF_00020"/>
    </source>
</evidence>
<keyword evidence="5 6" id="KW-0067">ATP-binding</keyword>
<dbReference type="PRINTS" id="PR00471">
    <property type="entry name" value="ACETATEKNASE"/>
</dbReference>
<evidence type="ECO:0000256" key="3">
    <source>
        <dbReference type="ARBA" id="ARBA00022741"/>
    </source>
</evidence>
<dbReference type="PIRSF" id="PIRSF000722">
    <property type="entry name" value="Acetate_prop_kin"/>
    <property type="match status" value="1"/>
</dbReference>
<dbReference type="PROSITE" id="PS01075">
    <property type="entry name" value="ACETATE_KINASE_1"/>
    <property type="match status" value="1"/>
</dbReference>
<accession>A0A1H6QYG9</accession>
<evidence type="ECO:0000313" key="9">
    <source>
        <dbReference type="Proteomes" id="UP000183028"/>
    </source>
</evidence>
<dbReference type="InterPro" id="IPR043129">
    <property type="entry name" value="ATPase_NBD"/>
</dbReference>
<feature type="site" description="Transition state stabilizer" evidence="6">
    <location>
        <position position="238"/>
    </location>
</feature>
<dbReference type="PANTHER" id="PTHR21060">
    <property type="entry name" value="ACETATE KINASE"/>
    <property type="match status" value="1"/>
</dbReference>
<dbReference type="PANTHER" id="PTHR21060:SF15">
    <property type="entry name" value="ACETATE KINASE-RELATED"/>
    <property type="match status" value="1"/>
</dbReference>
<feature type="binding site" evidence="6">
    <location>
        <position position="8"/>
    </location>
    <ligand>
        <name>Mg(2+)</name>
        <dbReference type="ChEBI" id="CHEBI:18420"/>
    </ligand>
</feature>
<keyword evidence="3 6" id="KW-0547">Nucleotide-binding</keyword>
<feature type="binding site" evidence="6">
    <location>
        <position position="89"/>
    </location>
    <ligand>
        <name>substrate</name>
    </ligand>
</feature>
<name>A0A1H6QYG9_9FIRM</name>
<dbReference type="GO" id="GO:0005737">
    <property type="term" value="C:cytoplasm"/>
    <property type="evidence" value="ECO:0007669"/>
    <property type="project" value="UniProtKB-SubCell"/>
</dbReference>
<evidence type="ECO:0000256" key="5">
    <source>
        <dbReference type="ARBA" id="ARBA00022840"/>
    </source>
</evidence>
<comment type="subcellular location">
    <subcellularLocation>
        <location evidence="6">Cytoplasm</location>
    </subcellularLocation>
</comment>
<dbReference type="InterPro" id="IPR004372">
    <property type="entry name" value="Ac/propionate_kinase"/>
</dbReference>
<comment type="catalytic activity">
    <reaction evidence="6">
        <text>acetate + ATP = acetyl phosphate + ADP</text>
        <dbReference type="Rhea" id="RHEA:11352"/>
        <dbReference type="ChEBI" id="CHEBI:22191"/>
        <dbReference type="ChEBI" id="CHEBI:30089"/>
        <dbReference type="ChEBI" id="CHEBI:30616"/>
        <dbReference type="ChEBI" id="CHEBI:456216"/>
        <dbReference type="EC" id="2.7.2.1"/>
    </reaction>
</comment>
<organism evidence="8 9">
    <name type="scientific">Sharpea azabuensis</name>
    <dbReference type="NCBI Taxonomy" id="322505"/>
    <lineage>
        <taxon>Bacteria</taxon>
        <taxon>Bacillati</taxon>
        <taxon>Bacillota</taxon>
        <taxon>Erysipelotrichia</taxon>
        <taxon>Erysipelotrichales</taxon>
        <taxon>Coprobacillaceae</taxon>
        <taxon>Sharpea</taxon>
    </lineage>
</organism>
<dbReference type="Gene3D" id="3.30.420.40">
    <property type="match status" value="2"/>
</dbReference>
<dbReference type="OrthoDB" id="9802453at2"/>
<dbReference type="SUPFAM" id="SSF53067">
    <property type="entry name" value="Actin-like ATPase domain"/>
    <property type="match status" value="2"/>
</dbReference>
<dbReference type="EC" id="2.7.2.1" evidence="6"/>
<dbReference type="PROSITE" id="PS01076">
    <property type="entry name" value="ACETATE_KINASE_2"/>
    <property type="match status" value="1"/>
</dbReference>
<comment type="similarity">
    <text evidence="1 6 7">Belongs to the acetokinase family.</text>
</comment>
<keyword evidence="6" id="KW-0963">Cytoplasm</keyword>
<feature type="binding site" evidence="6">
    <location>
        <position position="15"/>
    </location>
    <ligand>
        <name>ATP</name>
        <dbReference type="ChEBI" id="CHEBI:30616"/>
    </ligand>
</feature>
<dbReference type="EMBL" id="FNYK01000004">
    <property type="protein sequence ID" value="SEI45247.1"/>
    <property type="molecule type" value="Genomic_DNA"/>
</dbReference>
<dbReference type="GO" id="GO:0008776">
    <property type="term" value="F:acetate kinase activity"/>
    <property type="evidence" value="ECO:0007669"/>
    <property type="project" value="UniProtKB-UniRule"/>
</dbReference>
<dbReference type="RefSeq" id="WP_074731237.1">
    <property type="nucleotide sequence ID" value="NZ_CACVPP010000008.1"/>
</dbReference>
<evidence type="ECO:0000313" key="8">
    <source>
        <dbReference type="EMBL" id="SEI45247.1"/>
    </source>
</evidence>
<evidence type="ECO:0000256" key="1">
    <source>
        <dbReference type="ARBA" id="ARBA00008748"/>
    </source>
</evidence>
<feature type="site" description="Transition state stabilizer" evidence="6">
    <location>
        <position position="178"/>
    </location>
</feature>
<comment type="subunit">
    <text evidence="6">Homodimer.</text>
</comment>
<dbReference type="CDD" id="cd24010">
    <property type="entry name" value="ASKHA_NBD_AcK_PK"/>
    <property type="match status" value="1"/>
</dbReference>
<dbReference type="InterPro" id="IPR023865">
    <property type="entry name" value="Aliphatic_acid_kinase_CS"/>
</dbReference>
<dbReference type="GO" id="GO:0006085">
    <property type="term" value="P:acetyl-CoA biosynthetic process"/>
    <property type="evidence" value="ECO:0007669"/>
    <property type="project" value="UniProtKB-UniRule"/>
</dbReference>
<comment type="cofactor">
    <cofactor evidence="6">
        <name>Mg(2+)</name>
        <dbReference type="ChEBI" id="CHEBI:18420"/>
    </cofactor>
    <cofactor evidence="6">
        <name>Mn(2+)</name>
        <dbReference type="ChEBI" id="CHEBI:29035"/>
    </cofactor>
    <text evidence="6">Mg(2+). Can also accept Mn(2+).</text>
</comment>
<keyword evidence="6" id="KW-0479">Metal-binding</keyword>
<evidence type="ECO:0000256" key="2">
    <source>
        <dbReference type="ARBA" id="ARBA00022679"/>
    </source>
</evidence>
<feature type="active site" description="Proton donor/acceptor" evidence="6">
    <location>
        <position position="146"/>
    </location>
</feature>
<feature type="binding site" evidence="6">
    <location>
        <position position="391"/>
    </location>
    <ligand>
        <name>Mg(2+)</name>
        <dbReference type="ChEBI" id="CHEBI:18420"/>
    </ligand>
</feature>
<feature type="binding site" evidence="6">
    <location>
        <begin position="205"/>
        <end position="209"/>
    </location>
    <ligand>
        <name>ATP</name>
        <dbReference type="ChEBI" id="CHEBI:30616"/>
    </ligand>
</feature>
<dbReference type="GO" id="GO:0006083">
    <property type="term" value="P:acetate metabolic process"/>
    <property type="evidence" value="ECO:0007669"/>
    <property type="project" value="TreeGrafter"/>
</dbReference>
<dbReference type="NCBIfam" id="TIGR00016">
    <property type="entry name" value="ackA"/>
    <property type="match status" value="1"/>
</dbReference>
<evidence type="ECO:0000256" key="7">
    <source>
        <dbReference type="RuleBase" id="RU003835"/>
    </source>
</evidence>
<proteinExistence type="inferred from homology"/>
<dbReference type="Pfam" id="PF00871">
    <property type="entry name" value="Acetate_kinase"/>
    <property type="match status" value="1"/>
</dbReference>
<keyword evidence="6" id="KW-0460">Magnesium</keyword>
<dbReference type="InterPro" id="IPR000890">
    <property type="entry name" value="Aliphatic_acid_kin_short-chain"/>
</dbReference>
<dbReference type="eggNOG" id="COG0282">
    <property type="taxonomic scope" value="Bacteria"/>
</dbReference>
<dbReference type="HAMAP" id="MF_00020">
    <property type="entry name" value="Acetate_kinase"/>
    <property type="match status" value="1"/>
</dbReference>
<keyword evidence="9" id="KW-1185">Reference proteome</keyword>
<keyword evidence="4 6" id="KW-0418">Kinase</keyword>
<dbReference type="GO" id="GO:0000287">
    <property type="term" value="F:magnesium ion binding"/>
    <property type="evidence" value="ECO:0007669"/>
    <property type="project" value="UniProtKB-UniRule"/>
</dbReference>
<dbReference type="Proteomes" id="UP000183028">
    <property type="component" value="Unassembled WGS sequence"/>
</dbReference>